<dbReference type="Gene3D" id="2.40.50.140">
    <property type="entry name" value="Nucleic acid-binding proteins"/>
    <property type="match status" value="1"/>
</dbReference>
<dbReference type="SUPFAM" id="SSF52540">
    <property type="entry name" value="P-loop containing nucleoside triphosphate hydrolases"/>
    <property type="match status" value="1"/>
</dbReference>
<dbReference type="FunFam" id="3.40.50.300:FF:000042">
    <property type="entry name" value="Maltose/maltodextrin ABC transporter, ATP-binding protein"/>
    <property type="match status" value="1"/>
</dbReference>
<dbReference type="InterPro" id="IPR013611">
    <property type="entry name" value="Transp-assoc_OB_typ2"/>
</dbReference>
<dbReference type="GO" id="GO:0140359">
    <property type="term" value="F:ABC-type transporter activity"/>
    <property type="evidence" value="ECO:0007669"/>
    <property type="project" value="UniProtKB-ARBA"/>
</dbReference>
<dbReference type="InterPro" id="IPR047641">
    <property type="entry name" value="ABC_transpr_MalK/UgpC-like"/>
</dbReference>
<dbReference type="SUPFAM" id="SSF50331">
    <property type="entry name" value="MOP-like"/>
    <property type="match status" value="1"/>
</dbReference>
<dbReference type="Pfam" id="PF00005">
    <property type="entry name" value="ABC_tran"/>
    <property type="match status" value="1"/>
</dbReference>
<dbReference type="Proteomes" id="UP000002318">
    <property type="component" value="Chromosome"/>
</dbReference>
<reference evidence="8 9" key="1">
    <citation type="journal article" date="2010" name="Stand. Genomic Sci.">
        <title>Complete genome sequence of Spirochaeta smaragdinae type strain (SEBR 4228).</title>
        <authorList>
            <person name="Mavromatis K."/>
            <person name="Yasawong M."/>
            <person name="Chertkov O."/>
            <person name="Lapidus A."/>
            <person name="Lucas S."/>
            <person name="Nolan M."/>
            <person name="Del Rio T.G."/>
            <person name="Tice H."/>
            <person name="Cheng J.F."/>
            <person name="Pitluck S."/>
            <person name="Liolios K."/>
            <person name="Ivanova N."/>
            <person name="Tapia R."/>
            <person name="Han C."/>
            <person name="Bruce D."/>
            <person name="Goodwin L."/>
            <person name="Pati A."/>
            <person name="Chen A."/>
            <person name="Palaniappan K."/>
            <person name="Land M."/>
            <person name="Hauser L."/>
            <person name="Chang Y.J."/>
            <person name="Jeffries C.D."/>
            <person name="Detter J.C."/>
            <person name="Rohde M."/>
            <person name="Brambilla E."/>
            <person name="Spring S."/>
            <person name="Goker M."/>
            <person name="Sikorski J."/>
            <person name="Woyke T."/>
            <person name="Bristow J."/>
            <person name="Eisen J.A."/>
            <person name="Markowitz V."/>
            <person name="Hugenholtz P."/>
            <person name="Klenk H.P."/>
            <person name="Kyrpides N.C."/>
        </authorList>
    </citation>
    <scope>NUCLEOTIDE SEQUENCE [LARGE SCALE GENOMIC DNA]</scope>
    <source>
        <strain evidence="9">DSM 11293 / JCM 15392 / SEBR 4228</strain>
    </source>
</reference>
<dbReference type="PANTHER" id="PTHR43875:SF15">
    <property type="entry name" value="TREHALOSE IMPORT ATP-BINDING PROTEIN SUGC"/>
    <property type="match status" value="1"/>
</dbReference>
<dbReference type="SMART" id="SM00382">
    <property type="entry name" value="AAA"/>
    <property type="match status" value="1"/>
</dbReference>
<dbReference type="RefSeq" id="WP_013256500.1">
    <property type="nucleotide sequence ID" value="NC_014364.1"/>
</dbReference>
<dbReference type="InterPro" id="IPR012340">
    <property type="entry name" value="NA-bd_OB-fold"/>
</dbReference>
<dbReference type="Gene3D" id="3.40.50.300">
    <property type="entry name" value="P-loop containing nucleotide triphosphate hydrolases"/>
    <property type="match status" value="1"/>
</dbReference>
<keyword evidence="5" id="KW-1278">Translocase</keyword>
<dbReference type="PROSITE" id="PS00211">
    <property type="entry name" value="ABC_TRANSPORTER_1"/>
    <property type="match status" value="1"/>
</dbReference>
<gene>
    <name evidence="8" type="ordered locus">Spirs_3958</name>
</gene>
<dbReference type="OrthoDB" id="9802264at2"/>
<dbReference type="PROSITE" id="PS50893">
    <property type="entry name" value="ABC_TRANSPORTER_2"/>
    <property type="match status" value="1"/>
</dbReference>
<evidence type="ECO:0000259" key="7">
    <source>
        <dbReference type="PROSITE" id="PS50893"/>
    </source>
</evidence>
<dbReference type="PANTHER" id="PTHR43875">
    <property type="entry name" value="MALTODEXTRIN IMPORT ATP-BINDING PROTEIN MSMX"/>
    <property type="match status" value="1"/>
</dbReference>
<evidence type="ECO:0000256" key="1">
    <source>
        <dbReference type="ARBA" id="ARBA00022448"/>
    </source>
</evidence>
<evidence type="ECO:0000313" key="8">
    <source>
        <dbReference type="EMBL" id="ADK83043.1"/>
    </source>
</evidence>
<keyword evidence="3" id="KW-0547">Nucleotide-binding</keyword>
<dbReference type="GO" id="GO:0005524">
    <property type="term" value="F:ATP binding"/>
    <property type="evidence" value="ECO:0007669"/>
    <property type="project" value="UniProtKB-KW"/>
</dbReference>
<evidence type="ECO:0000256" key="6">
    <source>
        <dbReference type="ARBA" id="ARBA00023136"/>
    </source>
</evidence>
<dbReference type="InterPro" id="IPR017871">
    <property type="entry name" value="ABC_transporter-like_CS"/>
</dbReference>
<dbReference type="eggNOG" id="COG3842">
    <property type="taxonomic scope" value="Bacteria"/>
</dbReference>
<evidence type="ECO:0000256" key="3">
    <source>
        <dbReference type="ARBA" id="ARBA00022741"/>
    </source>
</evidence>
<dbReference type="AlphaFoldDB" id="E1R974"/>
<dbReference type="EMBL" id="CP002116">
    <property type="protein sequence ID" value="ADK83043.1"/>
    <property type="molecule type" value="Genomic_DNA"/>
</dbReference>
<name>E1R974_SEDSS</name>
<dbReference type="InterPro" id="IPR003593">
    <property type="entry name" value="AAA+_ATPase"/>
</dbReference>
<dbReference type="KEGG" id="ssm:Spirs_3958"/>
<evidence type="ECO:0000313" key="9">
    <source>
        <dbReference type="Proteomes" id="UP000002318"/>
    </source>
</evidence>
<protein>
    <submittedName>
        <fullName evidence="8">ABC transporter related protein</fullName>
    </submittedName>
</protein>
<dbReference type="InterPro" id="IPR008995">
    <property type="entry name" value="Mo/tungstate-bd_C_term_dom"/>
</dbReference>
<dbReference type="InterPro" id="IPR003439">
    <property type="entry name" value="ABC_transporter-like_ATP-bd"/>
</dbReference>
<dbReference type="GO" id="GO:0055052">
    <property type="term" value="C:ATP-binding cassette (ABC) transporter complex, substrate-binding subunit-containing"/>
    <property type="evidence" value="ECO:0007669"/>
    <property type="project" value="TreeGrafter"/>
</dbReference>
<evidence type="ECO:0000256" key="2">
    <source>
        <dbReference type="ARBA" id="ARBA00022475"/>
    </source>
</evidence>
<keyword evidence="6" id="KW-0472">Membrane</keyword>
<dbReference type="Pfam" id="PF08402">
    <property type="entry name" value="TOBE_2"/>
    <property type="match status" value="1"/>
</dbReference>
<keyword evidence="2" id="KW-1003">Cell membrane</keyword>
<dbReference type="HOGENOM" id="CLU_000604_1_1_12"/>
<sequence length="363" mass="40166">MKQNDYLMLKNLVKDFHDGRGNTVRAVDDISLSIAKGDFVTLLGPSGCGKTTTLRMVAGFEVQSTGDIILDGRKINTIPAFDRNMPMVFQSYALFPHLTIFENIAYGLKIRKMPKEVIKNDVALAAQMVNLVGLEDRYPGELSGGQQQRVALARALVLKPEIILFDEPLSNLDAKLRIQTRTEIKRVQQLLGITALYVTHDQSEALSISDTIVIMNNGKIVQSGSPEEIYNHPAGPFVSDFIGNANFFDGVVTEIDNRFISVSLLGSEVQVPLPTAGQSFSKGDEVVLAIKPEAVEVRPGKGAFNGKIEVSSFLGATTEYKIEYADGFMTAITPNTQGEIHNYRYGQEIAFSFKKEFFRIYKR</sequence>
<keyword evidence="9" id="KW-1185">Reference proteome</keyword>
<feature type="domain" description="ABC transporter" evidence="7">
    <location>
        <begin position="7"/>
        <end position="242"/>
    </location>
</feature>
<proteinExistence type="predicted"/>
<dbReference type="GO" id="GO:0016887">
    <property type="term" value="F:ATP hydrolysis activity"/>
    <property type="evidence" value="ECO:0007669"/>
    <property type="project" value="InterPro"/>
</dbReference>
<keyword evidence="1" id="KW-0813">Transport</keyword>
<keyword evidence="4" id="KW-0067">ATP-binding</keyword>
<dbReference type="InterPro" id="IPR027417">
    <property type="entry name" value="P-loop_NTPase"/>
</dbReference>
<accession>E1R974</accession>
<dbReference type="STRING" id="573413.Spirs_3958"/>
<organism evidence="8 9">
    <name type="scientific">Sediminispirochaeta smaragdinae (strain DSM 11293 / JCM 15392 / SEBR 4228)</name>
    <name type="common">Spirochaeta smaragdinae</name>
    <dbReference type="NCBI Taxonomy" id="573413"/>
    <lineage>
        <taxon>Bacteria</taxon>
        <taxon>Pseudomonadati</taxon>
        <taxon>Spirochaetota</taxon>
        <taxon>Spirochaetia</taxon>
        <taxon>Spirochaetales</taxon>
        <taxon>Spirochaetaceae</taxon>
        <taxon>Sediminispirochaeta</taxon>
    </lineage>
</organism>
<dbReference type="Gene3D" id="2.40.50.100">
    <property type="match status" value="1"/>
</dbReference>
<evidence type="ECO:0000256" key="5">
    <source>
        <dbReference type="ARBA" id="ARBA00022967"/>
    </source>
</evidence>
<evidence type="ECO:0000256" key="4">
    <source>
        <dbReference type="ARBA" id="ARBA00022840"/>
    </source>
</evidence>